<gene>
    <name evidence="2" type="ORF">Tci_929417</name>
</gene>
<name>A0A699XHI8_TANCI</name>
<evidence type="ECO:0000256" key="1">
    <source>
        <dbReference type="SAM" id="MobiDB-lite"/>
    </source>
</evidence>
<proteinExistence type="predicted"/>
<dbReference type="EMBL" id="BKCJ011841246">
    <property type="protein sequence ID" value="GFD57448.1"/>
    <property type="molecule type" value="Genomic_DNA"/>
</dbReference>
<feature type="compositionally biased region" description="Polar residues" evidence="1">
    <location>
        <begin position="66"/>
        <end position="75"/>
    </location>
</feature>
<reference evidence="2" key="1">
    <citation type="journal article" date="2019" name="Sci. Rep.">
        <title>Draft genome of Tanacetum cinerariifolium, the natural source of mosquito coil.</title>
        <authorList>
            <person name="Yamashiro T."/>
            <person name="Shiraishi A."/>
            <person name="Satake H."/>
            <person name="Nakayama K."/>
        </authorList>
    </citation>
    <scope>NUCLEOTIDE SEQUENCE</scope>
</reference>
<comment type="caution">
    <text evidence="2">The sequence shown here is derived from an EMBL/GenBank/DDBJ whole genome shotgun (WGS) entry which is preliminary data.</text>
</comment>
<organism evidence="2">
    <name type="scientific">Tanacetum cinerariifolium</name>
    <name type="common">Dalmatian daisy</name>
    <name type="synonym">Chrysanthemum cinerariifolium</name>
    <dbReference type="NCBI Taxonomy" id="118510"/>
    <lineage>
        <taxon>Eukaryota</taxon>
        <taxon>Viridiplantae</taxon>
        <taxon>Streptophyta</taxon>
        <taxon>Embryophyta</taxon>
        <taxon>Tracheophyta</taxon>
        <taxon>Spermatophyta</taxon>
        <taxon>Magnoliopsida</taxon>
        <taxon>eudicotyledons</taxon>
        <taxon>Gunneridae</taxon>
        <taxon>Pentapetalae</taxon>
        <taxon>asterids</taxon>
        <taxon>campanulids</taxon>
        <taxon>Asterales</taxon>
        <taxon>Asteraceae</taxon>
        <taxon>Asteroideae</taxon>
        <taxon>Anthemideae</taxon>
        <taxon>Anthemidinae</taxon>
        <taxon>Tanacetum</taxon>
    </lineage>
</organism>
<sequence length="88" mass="9142">PPRQSSPLHIPFGPEPSSGVASTDPILEIPSLSRPTAPVLETITSPIRDDDTGGGSFPERPPSPSPATLTYSPTVGVTEEPLTLNSLL</sequence>
<evidence type="ECO:0000313" key="2">
    <source>
        <dbReference type="EMBL" id="GFD57448.1"/>
    </source>
</evidence>
<accession>A0A699XHI8</accession>
<feature type="region of interest" description="Disordered" evidence="1">
    <location>
        <begin position="1"/>
        <end position="88"/>
    </location>
</feature>
<feature type="non-terminal residue" evidence="2">
    <location>
        <position position="1"/>
    </location>
</feature>
<dbReference type="AlphaFoldDB" id="A0A699XHI8"/>
<feature type="non-terminal residue" evidence="2">
    <location>
        <position position="88"/>
    </location>
</feature>
<protein>
    <submittedName>
        <fullName evidence="2">Uncharacterized protein</fullName>
    </submittedName>
</protein>